<reference evidence="5 6" key="1">
    <citation type="submission" date="2021-02" db="EMBL/GenBank/DDBJ databases">
        <authorList>
            <person name="Vanwijnsberghe S."/>
        </authorList>
    </citation>
    <scope>NUCLEOTIDE SEQUENCE [LARGE SCALE GENOMIC DNA]</scope>
    <source>
        <strain evidence="5 6">LMG 31837</strain>
    </source>
</reference>
<evidence type="ECO:0000256" key="1">
    <source>
        <dbReference type="ARBA" id="ARBA00012528"/>
    </source>
</evidence>
<dbReference type="EC" id="2.7.7.65" evidence="1"/>
<dbReference type="EMBL" id="CAJNBK010000026">
    <property type="protein sequence ID" value="CAE6817023.1"/>
    <property type="molecule type" value="Genomic_DNA"/>
</dbReference>
<keyword evidence="3" id="KW-0472">Membrane</keyword>
<evidence type="ECO:0000313" key="6">
    <source>
        <dbReference type="Proteomes" id="UP000672526"/>
    </source>
</evidence>
<feature type="transmembrane region" description="Helical" evidence="3">
    <location>
        <begin position="45"/>
        <end position="66"/>
    </location>
</feature>
<gene>
    <name evidence="5" type="ORF">R69888_05929</name>
</gene>
<keyword evidence="3" id="KW-0812">Transmembrane</keyword>
<accession>A0ABN7MRV5</accession>
<dbReference type="Gene3D" id="3.30.70.270">
    <property type="match status" value="1"/>
</dbReference>
<dbReference type="Pfam" id="PF00990">
    <property type="entry name" value="GGDEF"/>
    <property type="match status" value="1"/>
</dbReference>
<comment type="caution">
    <text evidence="5">The sequence shown here is derived from an EMBL/GenBank/DDBJ whole genome shotgun (WGS) entry which is preliminary data.</text>
</comment>
<dbReference type="CDD" id="cd01949">
    <property type="entry name" value="GGDEF"/>
    <property type="match status" value="1"/>
</dbReference>
<dbReference type="PANTHER" id="PTHR45138">
    <property type="entry name" value="REGULATORY COMPONENTS OF SENSORY TRANSDUCTION SYSTEM"/>
    <property type="match status" value="1"/>
</dbReference>
<dbReference type="InterPro" id="IPR050469">
    <property type="entry name" value="Diguanylate_Cyclase"/>
</dbReference>
<proteinExistence type="predicted"/>
<dbReference type="InterPro" id="IPR000160">
    <property type="entry name" value="GGDEF_dom"/>
</dbReference>
<evidence type="ECO:0000256" key="2">
    <source>
        <dbReference type="ARBA" id="ARBA00034247"/>
    </source>
</evidence>
<dbReference type="SMART" id="SM00267">
    <property type="entry name" value="GGDEF"/>
    <property type="match status" value="1"/>
</dbReference>
<dbReference type="InterPro" id="IPR043128">
    <property type="entry name" value="Rev_trsase/Diguanyl_cyclase"/>
</dbReference>
<name>A0ABN7MRV5_9BURK</name>
<feature type="transmembrane region" description="Helical" evidence="3">
    <location>
        <begin position="14"/>
        <end position="33"/>
    </location>
</feature>
<dbReference type="SUPFAM" id="SSF55073">
    <property type="entry name" value="Nucleotide cyclase"/>
    <property type="match status" value="1"/>
</dbReference>
<evidence type="ECO:0000313" key="5">
    <source>
        <dbReference type="EMBL" id="CAE6817023.1"/>
    </source>
</evidence>
<dbReference type="Proteomes" id="UP000672526">
    <property type="component" value="Unassembled WGS sequence"/>
</dbReference>
<dbReference type="InterPro" id="IPR029787">
    <property type="entry name" value="Nucleotide_cyclase"/>
</dbReference>
<dbReference type="NCBIfam" id="TIGR00254">
    <property type="entry name" value="GGDEF"/>
    <property type="match status" value="1"/>
</dbReference>
<keyword evidence="6" id="KW-1185">Reference proteome</keyword>
<organism evidence="5 6">
    <name type="scientific">Paraburkholderia haematera</name>
    <dbReference type="NCBI Taxonomy" id="2793077"/>
    <lineage>
        <taxon>Bacteria</taxon>
        <taxon>Pseudomonadati</taxon>
        <taxon>Pseudomonadota</taxon>
        <taxon>Betaproteobacteria</taxon>
        <taxon>Burkholderiales</taxon>
        <taxon>Burkholderiaceae</taxon>
        <taxon>Paraburkholderia</taxon>
    </lineage>
</organism>
<keyword evidence="3" id="KW-1133">Transmembrane helix</keyword>
<evidence type="ECO:0000256" key="3">
    <source>
        <dbReference type="SAM" id="Phobius"/>
    </source>
</evidence>
<feature type="domain" description="GGDEF" evidence="4">
    <location>
        <begin position="21"/>
        <end position="165"/>
    </location>
</feature>
<dbReference type="RefSeq" id="WP_211615736.1">
    <property type="nucleotide sequence ID" value="NZ_CAJNBK010000026.1"/>
</dbReference>
<sequence length="167" mass="17442">MNSVLIGPATRKQVIFAGTCALFVLLTLMIAGPQAHQTLPAIMPFMPMCALTVFTTSGIAAFLLGARFTVTPQPMLGALGGEEFALVLPNTGLEEASAIAEQARLAIMDLSLTAPMPAGRVTVSAGCATNEQNTLSSTNALVQAADAALYDAKRAGRNRVQSVTHRR</sequence>
<dbReference type="PROSITE" id="PS50887">
    <property type="entry name" value="GGDEF"/>
    <property type="match status" value="1"/>
</dbReference>
<evidence type="ECO:0000259" key="4">
    <source>
        <dbReference type="PROSITE" id="PS50887"/>
    </source>
</evidence>
<dbReference type="PANTHER" id="PTHR45138:SF9">
    <property type="entry name" value="DIGUANYLATE CYCLASE DGCM-RELATED"/>
    <property type="match status" value="1"/>
</dbReference>
<protein>
    <recommendedName>
        <fullName evidence="1">diguanylate cyclase</fullName>
        <ecNumber evidence="1">2.7.7.65</ecNumber>
    </recommendedName>
</protein>
<comment type="catalytic activity">
    <reaction evidence="2">
        <text>2 GTP = 3',3'-c-di-GMP + 2 diphosphate</text>
        <dbReference type="Rhea" id="RHEA:24898"/>
        <dbReference type="ChEBI" id="CHEBI:33019"/>
        <dbReference type="ChEBI" id="CHEBI:37565"/>
        <dbReference type="ChEBI" id="CHEBI:58805"/>
        <dbReference type="EC" id="2.7.7.65"/>
    </reaction>
</comment>